<reference evidence="1 2" key="1">
    <citation type="submission" date="2023-08" db="EMBL/GenBank/DDBJ databases">
        <title>A Necator americanus chromosomal reference genome.</title>
        <authorList>
            <person name="Ilik V."/>
            <person name="Petrzelkova K.J."/>
            <person name="Pardy F."/>
            <person name="Fuh T."/>
            <person name="Niatou-Singa F.S."/>
            <person name="Gouil Q."/>
            <person name="Baker L."/>
            <person name="Ritchie M.E."/>
            <person name="Jex A.R."/>
            <person name="Gazzola D."/>
            <person name="Li H."/>
            <person name="Toshio Fujiwara R."/>
            <person name="Zhan B."/>
            <person name="Aroian R.V."/>
            <person name="Pafco B."/>
            <person name="Schwarz E.M."/>
        </authorList>
    </citation>
    <scope>NUCLEOTIDE SEQUENCE [LARGE SCALE GENOMIC DNA]</scope>
    <source>
        <strain evidence="1 2">Aroian</strain>
        <tissue evidence="1">Whole animal</tissue>
    </source>
</reference>
<dbReference type="EMBL" id="JAVFWL010000001">
    <property type="protein sequence ID" value="KAK6728714.1"/>
    <property type="molecule type" value="Genomic_DNA"/>
</dbReference>
<keyword evidence="2" id="KW-1185">Reference proteome</keyword>
<evidence type="ECO:0000313" key="2">
    <source>
        <dbReference type="Proteomes" id="UP001303046"/>
    </source>
</evidence>
<comment type="caution">
    <text evidence="1">The sequence shown here is derived from an EMBL/GenBank/DDBJ whole genome shotgun (WGS) entry which is preliminary data.</text>
</comment>
<organism evidence="1 2">
    <name type="scientific">Necator americanus</name>
    <name type="common">Human hookworm</name>
    <dbReference type="NCBI Taxonomy" id="51031"/>
    <lineage>
        <taxon>Eukaryota</taxon>
        <taxon>Metazoa</taxon>
        <taxon>Ecdysozoa</taxon>
        <taxon>Nematoda</taxon>
        <taxon>Chromadorea</taxon>
        <taxon>Rhabditida</taxon>
        <taxon>Rhabditina</taxon>
        <taxon>Rhabditomorpha</taxon>
        <taxon>Strongyloidea</taxon>
        <taxon>Ancylostomatidae</taxon>
        <taxon>Bunostominae</taxon>
        <taxon>Necator</taxon>
    </lineage>
</organism>
<evidence type="ECO:0008006" key="3">
    <source>
        <dbReference type="Google" id="ProtNLM"/>
    </source>
</evidence>
<sequence>MEGVVLCDFVKNSFDGASSPECTAIIGEWKSRSLAVQLWAREKIGIKRCNGKHRGAAARAHEASRKTKQFVIRLLENSENSNAERE</sequence>
<gene>
    <name evidence="1" type="primary">Necator_chrI.g2140</name>
    <name evidence="1" type="ORF">RB195_006013</name>
</gene>
<evidence type="ECO:0000313" key="1">
    <source>
        <dbReference type="EMBL" id="KAK6728714.1"/>
    </source>
</evidence>
<protein>
    <recommendedName>
        <fullName evidence="3">DRBM domain-containing protein</fullName>
    </recommendedName>
</protein>
<dbReference type="Proteomes" id="UP001303046">
    <property type="component" value="Unassembled WGS sequence"/>
</dbReference>
<name>A0ABR1BUD2_NECAM</name>
<accession>A0ABR1BUD2</accession>
<proteinExistence type="predicted"/>